<dbReference type="PROSITE" id="PS00028">
    <property type="entry name" value="ZINC_FINGER_C2H2_1"/>
    <property type="match status" value="3"/>
</dbReference>
<evidence type="ECO:0000256" key="5">
    <source>
        <dbReference type="PROSITE-ProRule" id="PRU00042"/>
    </source>
</evidence>
<sequence length="885" mass="99391">MAACTPQILPAPNLQGEDDLLYDNEMLLEEDDADEDMISEQDVSNSDEDMVCDDVVSFKTSEEDEDMVSEYVHNSDEDMISDEEYIDTSKKDDKKKVDKKPLRMPQIALITARNRHKPSLTTKPPTTSTPPFAPQQEGKQMMHTTVQMASSDSLTLIGILKNKESVHRSCFLGFFCGGGYNYKEKQAIVQRSTEFHWLSRFIKAFKCTSVDLNFHAYPTGNHAKDIGDYGAVMVMFSSRELSEQLESMGCSLSKGTTDAYLLAQIYLADLPNRGVHLILFILAYYAANGCLLYGPEQLLLGGVNLVAKDKTILTWMQTELATLNIMSNIVGQETDPVYNLTIGKKELMRNKALFLSAMDYIRMAQIPLHHKLVDLETLLTTGMTPYGDTPAATNVPFYDYLGVDGLADPLTRVIGQDTCVMRLAALNQFLLGLGMASVKDTRECRPIEIAAHLRSMDPTKNDLAKKYHDMCMKRIRETMPNNVVNGTEGFHPCDLCPKSYPTRDMLTAHKVEDHEEKGERECKCDQCGMVLSTRTTLRLHKFNLHPYEQTCGSCNATFENFHAYYAHKVFMHQYEWKDCDATFYSQQLEPIHDQRMDEDEKQQHHSPHPGCEASFGNRTNPDLSDVLVDEEASSKDLQELVDQLVSGGSKSGKRSATAAGLSSPTNAVKKKIGAMDQLLTRSHAGADNIPRIVFSNVPVHDQLVFVELIKNSPLHATVILDKSNIEEATHVISYVGDPSTMRTPSYLYAINDSRMHIMSAKWVADSITNCKWMDEEYYKVAIPRKDVLQGIQLTFIGNPYPLRHAIERASKVSGAHILGQNLAPHDGMDTSKITQDLTSNNIDPNIPICIVTDEEAFVQESKNVQVRTIKWLIEVLAHQREIIRV</sequence>
<keyword evidence="2" id="KW-0677">Repeat</keyword>
<dbReference type="GO" id="GO:0000977">
    <property type="term" value="F:RNA polymerase II transcription regulatory region sequence-specific DNA binding"/>
    <property type="evidence" value="ECO:0007669"/>
    <property type="project" value="TreeGrafter"/>
</dbReference>
<evidence type="ECO:0000259" key="7">
    <source>
        <dbReference type="PROSITE" id="PS50157"/>
    </source>
</evidence>
<dbReference type="SUPFAM" id="SSF52113">
    <property type="entry name" value="BRCT domain"/>
    <property type="match status" value="1"/>
</dbReference>
<feature type="domain" description="C2H2-type" evidence="7">
    <location>
        <begin position="522"/>
        <end position="550"/>
    </location>
</feature>
<evidence type="ECO:0000259" key="8">
    <source>
        <dbReference type="PROSITE" id="PS50172"/>
    </source>
</evidence>
<evidence type="ECO:0000313" key="10">
    <source>
        <dbReference type="Proteomes" id="UP001234581"/>
    </source>
</evidence>
<dbReference type="Proteomes" id="UP001234581">
    <property type="component" value="Unassembled WGS sequence"/>
</dbReference>
<dbReference type="PANTHER" id="PTHR24379">
    <property type="entry name" value="KRAB AND ZINC FINGER DOMAIN-CONTAINING"/>
    <property type="match status" value="1"/>
</dbReference>
<dbReference type="InterPro" id="IPR036236">
    <property type="entry name" value="Znf_C2H2_sf"/>
</dbReference>
<comment type="caution">
    <text evidence="9">The sequence shown here is derived from an EMBL/GenBank/DDBJ whole genome shotgun (WGS) entry which is preliminary data.</text>
</comment>
<keyword evidence="4" id="KW-0862">Zinc</keyword>
<dbReference type="GO" id="GO:0005634">
    <property type="term" value="C:nucleus"/>
    <property type="evidence" value="ECO:0007669"/>
    <property type="project" value="TreeGrafter"/>
</dbReference>
<keyword evidence="3 5" id="KW-0863">Zinc-finger</keyword>
<gene>
    <name evidence="9" type="ORF">O0I10_000660</name>
</gene>
<feature type="domain" description="BRCT" evidence="8">
    <location>
        <begin position="726"/>
        <end position="780"/>
    </location>
</feature>
<dbReference type="GeneID" id="83208082"/>
<protein>
    <recommendedName>
        <fullName evidence="11">C2H2-type domain-containing protein</fullName>
    </recommendedName>
</protein>
<dbReference type="RefSeq" id="XP_058348333.1">
    <property type="nucleotide sequence ID" value="XM_058480769.1"/>
</dbReference>
<reference evidence="9 10" key="1">
    <citation type="submission" date="2023-03" db="EMBL/GenBank/DDBJ databases">
        <title>Genome sequence of Lichtheimia ornata CBS 291.66.</title>
        <authorList>
            <person name="Mohabir J.T."/>
            <person name="Shea T.P."/>
            <person name="Kurbessoian T."/>
            <person name="Berby B."/>
            <person name="Fontaine J."/>
            <person name="Livny J."/>
            <person name="Gnirke A."/>
            <person name="Stajich J.E."/>
            <person name="Cuomo C.A."/>
        </authorList>
    </citation>
    <scope>NUCLEOTIDE SEQUENCE [LARGE SCALE GENOMIC DNA]</scope>
    <source>
        <strain evidence="9">CBS 291.66</strain>
    </source>
</reference>
<keyword evidence="10" id="KW-1185">Reference proteome</keyword>
<keyword evidence="1" id="KW-0479">Metal-binding</keyword>
<proteinExistence type="predicted"/>
<evidence type="ECO:0000313" key="9">
    <source>
        <dbReference type="EMBL" id="KAJ8663421.1"/>
    </source>
</evidence>
<dbReference type="AlphaFoldDB" id="A0AAD8DIL4"/>
<evidence type="ECO:0000256" key="6">
    <source>
        <dbReference type="SAM" id="MobiDB-lite"/>
    </source>
</evidence>
<dbReference type="InterPro" id="IPR036420">
    <property type="entry name" value="BRCT_dom_sf"/>
</dbReference>
<dbReference type="Gene3D" id="3.40.50.10190">
    <property type="entry name" value="BRCT domain"/>
    <property type="match status" value="1"/>
</dbReference>
<evidence type="ECO:0000256" key="2">
    <source>
        <dbReference type="ARBA" id="ARBA00022737"/>
    </source>
</evidence>
<accession>A0AAD8DIL4</accession>
<dbReference type="PROSITE" id="PS50172">
    <property type="entry name" value="BRCT"/>
    <property type="match status" value="1"/>
</dbReference>
<name>A0AAD8DIL4_9FUNG</name>
<dbReference type="InterPro" id="IPR001357">
    <property type="entry name" value="BRCT_dom"/>
</dbReference>
<evidence type="ECO:0000256" key="1">
    <source>
        <dbReference type="ARBA" id="ARBA00022723"/>
    </source>
</evidence>
<feature type="region of interest" description="Disordered" evidence="6">
    <location>
        <begin position="117"/>
        <end position="136"/>
    </location>
</feature>
<dbReference type="InterPro" id="IPR013087">
    <property type="entry name" value="Znf_C2H2_type"/>
</dbReference>
<dbReference type="GO" id="GO:0000981">
    <property type="term" value="F:DNA-binding transcription factor activity, RNA polymerase II-specific"/>
    <property type="evidence" value="ECO:0007669"/>
    <property type="project" value="TreeGrafter"/>
</dbReference>
<dbReference type="SMART" id="SM00355">
    <property type="entry name" value="ZnF_C2H2"/>
    <property type="match status" value="3"/>
</dbReference>
<evidence type="ECO:0000256" key="3">
    <source>
        <dbReference type="ARBA" id="ARBA00022771"/>
    </source>
</evidence>
<dbReference type="Gene3D" id="3.30.160.60">
    <property type="entry name" value="Classic Zinc Finger"/>
    <property type="match status" value="1"/>
</dbReference>
<dbReference type="PANTHER" id="PTHR24379:SF133">
    <property type="entry name" value="ZFP617 PROTEIN-RELATED"/>
    <property type="match status" value="1"/>
</dbReference>
<dbReference type="GO" id="GO:0008270">
    <property type="term" value="F:zinc ion binding"/>
    <property type="evidence" value="ECO:0007669"/>
    <property type="project" value="UniProtKB-KW"/>
</dbReference>
<feature type="region of interest" description="Disordered" evidence="6">
    <location>
        <begin position="595"/>
        <end position="618"/>
    </location>
</feature>
<evidence type="ECO:0008006" key="11">
    <source>
        <dbReference type="Google" id="ProtNLM"/>
    </source>
</evidence>
<dbReference type="PROSITE" id="PS50157">
    <property type="entry name" value="ZINC_FINGER_C2H2_2"/>
    <property type="match status" value="1"/>
</dbReference>
<dbReference type="SUPFAM" id="SSF57667">
    <property type="entry name" value="beta-beta-alpha zinc fingers"/>
    <property type="match status" value="1"/>
</dbReference>
<organism evidence="9 10">
    <name type="scientific">Lichtheimia ornata</name>
    <dbReference type="NCBI Taxonomy" id="688661"/>
    <lineage>
        <taxon>Eukaryota</taxon>
        <taxon>Fungi</taxon>
        <taxon>Fungi incertae sedis</taxon>
        <taxon>Mucoromycota</taxon>
        <taxon>Mucoromycotina</taxon>
        <taxon>Mucoromycetes</taxon>
        <taxon>Mucorales</taxon>
        <taxon>Lichtheimiaceae</taxon>
        <taxon>Lichtheimia</taxon>
    </lineage>
</organism>
<evidence type="ECO:0000256" key="4">
    <source>
        <dbReference type="ARBA" id="ARBA00022833"/>
    </source>
</evidence>
<dbReference type="EMBL" id="JARTCD010000002">
    <property type="protein sequence ID" value="KAJ8663421.1"/>
    <property type="molecule type" value="Genomic_DNA"/>
</dbReference>